<dbReference type="InterPro" id="IPR003265">
    <property type="entry name" value="HhH-GPD_domain"/>
</dbReference>
<dbReference type="EC" id="3.2.2.31" evidence="4"/>
<dbReference type="GO" id="GO:0034039">
    <property type="term" value="F:8-oxo-7,8-dihydroguanine DNA N-glycosylase activity"/>
    <property type="evidence" value="ECO:0007669"/>
    <property type="project" value="TreeGrafter"/>
</dbReference>
<sequence>MYNTNNSYFSNSLLHWYDSNSRDLPWRKTNDLYKIWISEVMLQQTRVDTVVPYYLRWVEKYKSIKSVAKADDLKLLKLWEGLGYYSRCRNFHKACKIIVNDYGGEIPSDYQKFRLLPGVGDYTASAVFSIGLKQTYAATDGNVRRVMARVLRIKNITNHNKKRINNTLIKWMDRERPGDINQALMDLANKICRVDHAQCSTCPIDEICMANKMSIPESYPARVKKKIIPHKEIVAGIIWQRDKFLITKRTENALLGGLWELPGGEIVSSETPIGSLRRQIKKEWDIDINIKKKVGYVKHAYS</sequence>
<dbReference type="CDD" id="cd00056">
    <property type="entry name" value="ENDO3c"/>
    <property type="match status" value="1"/>
</dbReference>
<dbReference type="GO" id="GO:0006298">
    <property type="term" value="P:mismatch repair"/>
    <property type="evidence" value="ECO:0007669"/>
    <property type="project" value="TreeGrafter"/>
</dbReference>
<dbReference type="Gene3D" id="1.10.1670.10">
    <property type="entry name" value="Helix-hairpin-Helix base-excision DNA repair enzymes (C-terminal)"/>
    <property type="match status" value="1"/>
</dbReference>
<dbReference type="Pfam" id="PF14815">
    <property type="entry name" value="NUDIX_4"/>
    <property type="match status" value="1"/>
</dbReference>
<dbReference type="GO" id="GO:0006284">
    <property type="term" value="P:base-excision repair"/>
    <property type="evidence" value="ECO:0007669"/>
    <property type="project" value="InterPro"/>
</dbReference>
<feature type="domain" description="HhH-GPD" evidence="14">
    <location>
        <begin position="41"/>
        <end position="190"/>
    </location>
</feature>
<evidence type="ECO:0000256" key="8">
    <source>
        <dbReference type="ARBA" id="ARBA00022763"/>
    </source>
</evidence>
<dbReference type="NCBIfam" id="TIGR01084">
    <property type="entry name" value="mutY"/>
    <property type="match status" value="1"/>
</dbReference>
<evidence type="ECO:0000256" key="4">
    <source>
        <dbReference type="ARBA" id="ARBA00012045"/>
    </source>
</evidence>
<dbReference type="InterPro" id="IPR005760">
    <property type="entry name" value="A/G_AdeGlyc_MutY"/>
</dbReference>
<proteinExistence type="inferred from homology"/>
<evidence type="ECO:0000256" key="3">
    <source>
        <dbReference type="ARBA" id="ARBA00008343"/>
    </source>
</evidence>
<keyword evidence="9" id="KW-0378">Hydrolase</keyword>
<evidence type="ECO:0000256" key="1">
    <source>
        <dbReference type="ARBA" id="ARBA00000843"/>
    </source>
</evidence>
<dbReference type="PANTHER" id="PTHR42944">
    <property type="entry name" value="ADENINE DNA GLYCOSYLASE"/>
    <property type="match status" value="1"/>
</dbReference>
<dbReference type="SUPFAM" id="SSF48150">
    <property type="entry name" value="DNA-glycosylase"/>
    <property type="match status" value="1"/>
</dbReference>
<dbReference type="PANTHER" id="PTHR42944:SF1">
    <property type="entry name" value="ADENINE DNA GLYCOSYLASE"/>
    <property type="match status" value="1"/>
</dbReference>
<evidence type="ECO:0000256" key="12">
    <source>
        <dbReference type="ARBA" id="ARBA00023204"/>
    </source>
</evidence>
<dbReference type="GO" id="GO:0000701">
    <property type="term" value="F:purine-specific mismatch base pair DNA N-glycosylase activity"/>
    <property type="evidence" value="ECO:0007669"/>
    <property type="project" value="UniProtKB-EC"/>
</dbReference>
<evidence type="ECO:0000313" key="15">
    <source>
        <dbReference type="EMBL" id="SVC75177.1"/>
    </source>
</evidence>
<dbReference type="InterPro" id="IPR029119">
    <property type="entry name" value="MutY_C"/>
</dbReference>
<dbReference type="SMART" id="SM00478">
    <property type="entry name" value="ENDO3c"/>
    <property type="match status" value="1"/>
</dbReference>
<dbReference type="FunFam" id="1.10.340.30:FF:000002">
    <property type="entry name" value="Adenine DNA glycosylase"/>
    <property type="match status" value="1"/>
</dbReference>
<dbReference type="EMBL" id="UINC01108805">
    <property type="protein sequence ID" value="SVC75177.1"/>
    <property type="molecule type" value="Genomic_DNA"/>
</dbReference>
<dbReference type="GO" id="GO:0032357">
    <property type="term" value="F:oxidized purine DNA binding"/>
    <property type="evidence" value="ECO:0007669"/>
    <property type="project" value="TreeGrafter"/>
</dbReference>
<dbReference type="SUPFAM" id="SSF55811">
    <property type="entry name" value="Nudix"/>
    <property type="match status" value="1"/>
</dbReference>
<organism evidence="15">
    <name type="scientific">marine metagenome</name>
    <dbReference type="NCBI Taxonomy" id="408172"/>
    <lineage>
        <taxon>unclassified sequences</taxon>
        <taxon>metagenomes</taxon>
        <taxon>ecological metagenomes</taxon>
    </lineage>
</organism>
<dbReference type="InterPro" id="IPR015797">
    <property type="entry name" value="NUDIX_hydrolase-like_dom_sf"/>
</dbReference>
<evidence type="ECO:0000256" key="11">
    <source>
        <dbReference type="ARBA" id="ARBA00023014"/>
    </source>
</evidence>
<dbReference type="InterPro" id="IPR044298">
    <property type="entry name" value="MIG/MutY"/>
</dbReference>
<comment type="catalytic activity">
    <reaction evidence="1">
        <text>Hydrolyzes free adenine bases from 7,8-dihydro-8-oxoguanine:adenine mismatched double-stranded DNA, leaving an apurinic site.</text>
        <dbReference type="EC" id="3.2.2.31"/>
    </reaction>
</comment>
<dbReference type="InterPro" id="IPR023170">
    <property type="entry name" value="HhH_base_excis_C"/>
</dbReference>
<dbReference type="AlphaFoldDB" id="A0A382PQQ8"/>
<accession>A0A382PQQ8</accession>
<dbReference type="InterPro" id="IPR011257">
    <property type="entry name" value="DNA_glycosylase"/>
</dbReference>
<dbReference type="Pfam" id="PF00730">
    <property type="entry name" value="HhH-GPD"/>
    <property type="match status" value="1"/>
</dbReference>
<evidence type="ECO:0000256" key="2">
    <source>
        <dbReference type="ARBA" id="ARBA00001966"/>
    </source>
</evidence>
<protein>
    <recommendedName>
        <fullName evidence="5">Adenine DNA glycosylase</fullName>
        <ecNumber evidence="4">3.2.2.31</ecNumber>
    </recommendedName>
</protein>
<evidence type="ECO:0000256" key="13">
    <source>
        <dbReference type="ARBA" id="ARBA00023295"/>
    </source>
</evidence>
<feature type="non-terminal residue" evidence="15">
    <location>
        <position position="302"/>
    </location>
</feature>
<dbReference type="GO" id="GO:0051539">
    <property type="term" value="F:4 iron, 4 sulfur cluster binding"/>
    <property type="evidence" value="ECO:0007669"/>
    <property type="project" value="UniProtKB-KW"/>
</dbReference>
<dbReference type="GO" id="GO:0035485">
    <property type="term" value="F:adenine/guanine mispair binding"/>
    <property type="evidence" value="ECO:0007669"/>
    <property type="project" value="TreeGrafter"/>
</dbReference>
<evidence type="ECO:0000256" key="6">
    <source>
        <dbReference type="ARBA" id="ARBA00022485"/>
    </source>
</evidence>
<evidence type="ECO:0000256" key="9">
    <source>
        <dbReference type="ARBA" id="ARBA00022801"/>
    </source>
</evidence>
<keyword evidence="7" id="KW-0479">Metal-binding</keyword>
<keyword evidence="12" id="KW-0234">DNA repair</keyword>
<keyword evidence="6" id="KW-0004">4Fe-4S</keyword>
<dbReference type="GO" id="GO:0046872">
    <property type="term" value="F:metal ion binding"/>
    <property type="evidence" value="ECO:0007669"/>
    <property type="project" value="UniProtKB-KW"/>
</dbReference>
<keyword evidence="8" id="KW-0227">DNA damage</keyword>
<evidence type="ECO:0000256" key="10">
    <source>
        <dbReference type="ARBA" id="ARBA00023004"/>
    </source>
</evidence>
<dbReference type="Gene3D" id="3.90.79.10">
    <property type="entry name" value="Nucleoside Triphosphate Pyrophosphohydrolase"/>
    <property type="match status" value="1"/>
</dbReference>
<keyword evidence="10" id="KW-0408">Iron</keyword>
<evidence type="ECO:0000256" key="7">
    <source>
        <dbReference type="ARBA" id="ARBA00022723"/>
    </source>
</evidence>
<dbReference type="Gene3D" id="1.10.340.30">
    <property type="entry name" value="Hypothetical protein, domain 2"/>
    <property type="match status" value="1"/>
</dbReference>
<gene>
    <name evidence="15" type="ORF">METZ01_LOCUS328031</name>
</gene>
<comment type="similarity">
    <text evidence="3">Belongs to the Nth/MutY family.</text>
</comment>
<keyword evidence="13" id="KW-0326">Glycosidase</keyword>
<keyword evidence="11" id="KW-0411">Iron-sulfur</keyword>
<evidence type="ECO:0000256" key="5">
    <source>
        <dbReference type="ARBA" id="ARBA00022023"/>
    </source>
</evidence>
<reference evidence="15" key="1">
    <citation type="submission" date="2018-05" db="EMBL/GenBank/DDBJ databases">
        <authorList>
            <person name="Lanie J.A."/>
            <person name="Ng W.-L."/>
            <person name="Kazmierczak K.M."/>
            <person name="Andrzejewski T.M."/>
            <person name="Davidsen T.M."/>
            <person name="Wayne K.J."/>
            <person name="Tettelin H."/>
            <person name="Glass J.I."/>
            <person name="Rusch D."/>
            <person name="Podicherti R."/>
            <person name="Tsui H.-C.T."/>
            <person name="Winkler M.E."/>
        </authorList>
    </citation>
    <scope>NUCLEOTIDE SEQUENCE</scope>
</reference>
<name>A0A382PQQ8_9ZZZZ</name>
<evidence type="ECO:0000259" key="14">
    <source>
        <dbReference type="SMART" id="SM00478"/>
    </source>
</evidence>
<comment type="cofactor">
    <cofactor evidence="2">
        <name>[4Fe-4S] cluster</name>
        <dbReference type="ChEBI" id="CHEBI:49883"/>
    </cofactor>
</comment>